<sequence>MALKEKYGRQVEFIVADVDDPQGNTLAAEFQVDAIPNFRFIDAKGNVVQSYTGVTTQKTLEKYIQQLLRDK</sequence>
<dbReference type="Proteomes" id="UP000037175">
    <property type="component" value="Unassembled WGS sequence"/>
</dbReference>
<gene>
    <name evidence="2" type="ORF">Tfer_3151</name>
</gene>
<evidence type="ECO:0000313" key="3">
    <source>
        <dbReference type="Proteomes" id="UP000037175"/>
    </source>
</evidence>
<dbReference type="Gene3D" id="3.40.30.10">
    <property type="entry name" value="Glutaredoxin"/>
    <property type="match status" value="1"/>
</dbReference>
<keyword evidence="3" id="KW-1185">Reference proteome</keyword>
<evidence type="ECO:0000313" key="2">
    <source>
        <dbReference type="EMBL" id="KNZ68323.1"/>
    </source>
</evidence>
<evidence type="ECO:0000259" key="1">
    <source>
        <dbReference type="Pfam" id="PF00085"/>
    </source>
</evidence>
<dbReference type="InterPro" id="IPR036249">
    <property type="entry name" value="Thioredoxin-like_sf"/>
</dbReference>
<proteinExistence type="predicted"/>
<reference evidence="3" key="1">
    <citation type="submission" date="2015-07" db="EMBL/GenBank/DDBJ databases">
        <title>Complete Genome of Thermincola ferriacetica strain Z-0001T.</title>
        <authorList>
            <person name="Lusk B."/>
            <person name="Badalamenti J.P."/>
            <person name="Parameswaran P."/>
            <person name="Bond D.R."/>
            <person name="Torres C.I."/>
        </authorList>
    </citation>
    <scope>NUCLEOTIDE SEQUENCE [LARGE SCALE GENOMIC DNA]</scope>
    <source>
        <strain evidence="3">Z-0001</strain>
    </source>
</reference>
<dbReference type="InterPro" id="IPR013766">
    <property type="entry name" value="Thioredoxin_domain"/>
</dbReference>
<comment type="caution">
    <text evidence="2">The sequence shown here is derived from an EMBL/GenBank/DDBJ whole genome shotgun (WGS) entry which is preliminary data.</text>
</comment>
<accession>A0A0L6VYS5</accession>
<feature type="domain" description="Thioredoxin" evidence="1">
    <location>
        <begin position="3"/>
        <end position="65"/>
    </location>
</feature>
<dbReference type="SUPFAM" id="SSF52833">
    <property type="entry name" value="Thioredoxin-like"/>
    <property type="match status" value="1"/>
</dbReference>
<organism evidence="2 3">
    <name type="scientific">Thermincola ferriacetica</name>
    <dbReference type="NCBI Taxonomy" id="281456"/>
    <lineage>
        <taxon>Bacteria</taxon>
        <taxon>Bacillati</taxon>
        <taxon>Bacillota</taxon>
        <taxon>Clostridia</taxon>
        <taxon>Eubacteriales</taxon>
        <taxon>Thermincolaceae</taxon>
        <taxon>Thermincola</taxon>
    </lineage>
</organism>
<protein>
    <recommendedName>
        <fullName evidence="1">Thioredoxin domain-containing protein</fullName>
    </recommendedName>
</protein>
<name>A0A0L6VYS5_9FIRM</name>
<dbReference type="Pfam" id="PF00085">
    <property type="entry name" value="Thioredoxin"/>
    <property type="match status" value="1"/>
</dbReference>
<dbReference type="EMBL" id="LGTE01000036">
    <property type="protein sequence ID" value="KNZ68323.1"/>
    <property type="molecule type" value="Genomic_DNA"/>
</dbReference>
<dbReference type="AlphaFoldDB" id="A0A0L6VYS5"/>